<keyword evidence="1" id="KW-1133">Transmembrane helix</keyword>
<organism evidence="2 3">
    <name type="scientific">Acaryochloris thomasi RCC1774</name>
    <dbReference type="NCBI Taxonomy" id="1764569"/>
    <lineage>
        <taxon>Bacteria</taxon>
        <taxon>Bacillati</taxon>
        <taxon>Cyanobacteriota</taxon>
        <taxon>Cyanophyceae</taxon>
        <taxon>Acaryochloridales</taxon>
        <taxon>Acaryochloridaceae</taxon>
        <taxon>Acaryochloris</taxon>
        <taxon>Acaryochloris thomasi</taxon>
    </lineage>
</organism>
<dbReference type="EMBL" id="PQWO01000001">
    <property type="protein sequence ID" value="PZD75362.1"/>
    <property type="molecule type" value="Genomic_DNA"/>
</dbReference>
<keyword evidence="1" id="KW-0472">Membrane</keyword>
<evidence type="ECO:0008006" key="4">
    <source>
        <dbReference type="Google" id="ProtNLM"/>
    </source>
</evidence>
<evidence type="ECO:0000313" key="3">
    <source>
        <dbReference type="Proteomes" id="UP000248857"/>
    </source>
</evidence>
<feature type="transmembrane region" description="Helical" evidence="1">
    <location>
        <begin position="108"/>
        <end position="127"/>
    </location>
</feature>
<dbReference type="Proteomes" id="UP000248857">
    <property type="component" value="Unassembled WGS sequence"/>
</dbReference>
<keyword evidence="1" id="KW-0812">Transmembrane</keyword>
<evidence type="ECO:0000313" key="2">
    <source>
        <dbReference type="EMBL" id="PZD75362.1"/>
    </source>
</evidence>
<accession>A0A2W1JZL4</accession>
<comment type="caution">
    <text evidence="2">The sequence shown here is derived from an EMBL/GenBank/DDBJ whole genome shotgun (WGS) entry which is preliminary data.</text>
</comment>
<proteinExistence type="predicted"/>
<protein>
    <recommendedName>
        <fullName evidence="4">Cobalamin biosynthesis protein CobQ</fullName>
    </recommendedName>
</protein>
<gene>
    <name evidence="2" type="ORF">C1752_00551</name>
</gene>
<reference evidence="2 3" key="1">
    <citation type="journal article" date="2018" name="Sci. Rep.">
        <title>A novel species of the marine cyanobacterium Acaryochloris with a unique pigment content and lifestyle.</title>
        <authorList>
            <person name="Partensky F."/>
            <person name="Six C."/>
            <person name="Ratin M."/>
            <person name="Garczarek L."/>
            <person name="Vaulot D."/>
            <person name="Probert I."/>
            <person name="Calteau A."/>
            <person name="Gourvil P."/>
            <person name="Marie D."/>
            <person name="Grebert T."/>
            <person name="Bouchier C."/>
            <person name="Le Panse S."/>
            <person name="Gachenot M."/>
            <person name="Rodriguez F."/>
            <person name="Garrido J.L."/>
        </authorList>
    </citation>
    <scope>NUCLEOTIDE SEQUENCE [LARGE SCALE GENOMIC DNA]</scope>
    <source>
        <strain evidence="2 3">RCC1774</strain>
    </source>
</reference>
<name>A0A2W1JZL4_9CYAN</name>
<feature type="transmembrane region" description="Helical" evidence="1">
    <location>
        <begin position="133"/>
        <end position="155"/>
    </location>
</feature>
<sequence length="171" mass="19840">MPDVPMFVLYAWAKIRRIPARQLWTETYYLPFWQTWTDLFHSIPLASVGVGVGILCQSHTLALLSGSAVLHSLLDLPVHHDDAHRHFFPFHHYRFISPVSYWDPRHHGYIVALVEILLVLIATLYLFPIVESVFVQGLFIAVNVLYIGVYLLMFVRRRLPNLFCQAALNRD</sequence>
<dbReference type="AlphaFoldDB" id="A0A2W1JZL4"/>
<keyword evidence="3" id="KW-1185">Reference proteome</keyword>
<evidence type="ECO:0000256" key="1">
    <source>
        <dbReference type="SAM" id="Phobius"/>
    </source>
</evidence>